<evidence type="ECO:0000313" key="4">
    <source>
        <dbReference type="Proteomes" id="UP000694844"/>
    </source>
</evidence>
<evidence type="ECO:0000259" key="2">
    <source>
        <dbReference type="Pfam" id="PF03281"/>
    </source>
</evidence>
<dbReference type="Pfam" id="PF20266">
    <property type="entry name" value="Mab-21_C"/>
    <property type="match status" value="1"/>
</dbReference>
<dbReference type="Proteomes" id="UP000694844">
    <property type="component" value="Chromosome 7"/>
</dbReference>
<dbReference type="SMART" id="SM01265">
    <property type="entry name" value="Mab-21"/>
    <property type="match status" value="1"/>
</dbReference>
<dbReference type="Pfam" id="PF03281">
    <property type="entry name" value="Mab-21"/>
    <property type="match status" value="1"/>
</dbReference>
<evidence type="ECO:0000259" key="3">
    <source>
        <dbReference type="Pfam" id="PF20266"/>
    </source>
</evidence>
<name>A0A8B8AXQ1_CRAVI</name>
<sequence length="274" mass="31681">MFEWKAIGSFGDGMLFHKDYFDRLVIFRNMCVLSDESVWNPSEENRMVLLAEFINPGYCMLRYIAGSVFSEDLYCLAEDSHAYISSSKFLDKCVIFSSGYPFSRAPAVVIGCKNNICAVPVLCWPPAAIDWIYRARKRCWPEQETMEKVIREGCHCVPIGQNSSNTKNHEWQLSFSVAECTLVQSMDHGSFKLYQLLKILLYERLIVVEGCGRSLSSYVIKTLVFWMCENKLPNFVCAINIIESIKKCLTQLEDWIRHGFVPHYFIPERNLLEE</sequence>
<dbReference type="InterPro" id="IPR024810">
    <property type="entry name" value="MAB21L/cGLR"/>
</dbReference>
<dbReference type="InterPro" id="IPR046906">
    <property type="entry name" value="Mab-21_HhH/H2TH-like"/>
</dbReference>
<protein>
    <submittedName>
        <fullName evidence="5">Protein MB21D2-like</fullName>
    </submittedName>
</protein>
<dbReference type="PANTHER" id="PTHR10656:SF69">
    <property type="entry name" value="MAB-21-LIKE HHH_H2TH-LIKE DOMAIN-CONTAINING PROTEIN"/>
    <property type="match status" value="1"/>
</dbReference>
<evidence type="ECO:0000313" key="5">
    <source>
        <dbReference type="RefSeq" id="XP_022295074.1"/>
    </source>
</evidence>
<keyword evidence="4" id="KW-1185">Reference proteome</keyword>
<gene>
    <name evidence="5" type="primary">LOC111105196</name>
</gene>
<accession>A0A8B8AXQ1</accession>
<dbReference type="GeneID" id="111105196"/>
<evidence type="ECO:0000256" key="1">
    <source>
        <dbReference type="ARBA" id="ARBA00008307"/>
    </source>
</evidence>
<proteinExistence type="inferred from homology"/>
<dbReference type="AlphaFoldDB" id="A0A8B8AXQ1"/>
<dbReference type="Gene3D" id="1.10.1410.40">
    <property type="match status" value="1"/>
</dbReference>
<comment type="similarity">
    <text evidence="1">Belongs to the mab-21 family.</text>
</comment>
<reference evidence="5" key="1">
    <citation type="submission" date="2025-08" db="UniProtKB">
        <authorList>
            <consortium name="RefSeq"/>
        </authorList>
    </citation>
    <scope>IDENTIFICATION</scope>
    <source>
        <tissue evidence="5">Whole sample</tissue>
    </source>
</reference>
<dbReference type="InterPro" id="IPR046903">
    <property type="entry name" value="Mab-21-like_nuc_Trfase"/>
</dbReference>
<feature type="domain" description="Mab-21-like nucleotidyltransferase" evidence="2">
    <location>
        <begin position="123"/>
        <end position="184"/>
    </location>
</feature>
<feature type="domain" description="Mab-21-like HhH/H2TH-like" evidence="3">
    <location>
        <begin position="195"/>
        <end position="273"/>
    </location>
</feature>
<dbReference type="KEGG" id="cvn:111105196"/>
<dbReference type="RefSeq" id="XP_022295074.1">
    <property type="nucleotide sequence ID" value="XM_022439366.1"/>
</dbReference>
<dbReference type="PANTHER" id="PTHR10656">
    <property type="entry name" value="CELL FATE DETERMINING PROTEIN MAB21-RELATED"/>
    <property type="match status" value="1"/>
</dbReference>
<organism evidence="4 5">
    <name type="scientific">Crassostrea virginica</name>
    <name type="common">Eastern oyster</name>
    <dbReference type="NCBI Taxonomy" id="6565"/>
    <lineage>
        <taxon>Eukaryota</taxon>
        <taxon>Metazoa</taxon>
        <taxon>Spiralia</taxon>
        <taxon>Lophotrochozoa</taxon>
        <taxon>Mollusca</taxon>
        <taxon>Bivalvia</taxon>
        <taxon>Autobranchia</taxon>
        <taxon>Pteriomorphia</taxon>
        <taxon>Ostreida</taxon>
        <taxon>Ostreoidea</taxon>
        <taxon>Ostreidae</taxon>
        <taxon>Crassostrea</taxon>
    </lineage>
</organism>